<dbReference type="RefSeq" id="WP_187037559.1">
    <property type="nucleotide sequence ID" value="NZ_CP060286.1"/>
</dbReference>
<dbReference type="Proteomes" id="UP000515909">
    <property type="component" value="Chromosome"/>
</dbReference>
<dbReference type="KEGG" id="cfem:HCR03_08180"/>
<sequence length="294" mass="32941">MSYRSLRCPHCGRELQVPEDAEKIVCMFCAQPIELNLAPGPSVRLGEAVRLLPPETFSTVIRFDGLNAKNYPGKFESYRDALGPALQAYLKEEAAYGEEAAEFFSDALIDGFEQKGKTIRQTAANAFDLRISITSLTIPAILDLNTPAADRLADLFLKKWNSAHKKPLGKATFSTIQSGFRSKLCFITTAVCTELGKGDDCEELQILRRFRDEYLLKSPGGTAKISEYYLLAPFIVGAVEASGRSKPEWNRVYRKHLLPCLSALKKDRPRQCEQLYENMMSELETKWLKGTVAK</sequence>
<dbReference type="AlphaFoldDB" id="A0A7G8TEY5"/>
<dbReference type="InterPro" id="IPR049886">
    <property type="entry name" value="CFI_box_CTERM_dom"/>
</dbReference>
<gene>
    <name evidence="1" type="ORF">HCR03_08180</name>
</gene>
<proteinExistence type="predicted"/>
<evidence type="ECO:0000313" key="2">
    <source>
        <dbReference type="Proteomes" id="UP000515909"/>
    </source>
</evidence>
<accession>A0A7G8TEY5</accession>
<organism evidence="1 2">
    <name type="scientific">Caproicibacter fermentans</name>
    <dbReference type="NCBI Taxonomy" id="2576756"/>
    <lineage>
        <taxon>Bacteria</taxon>
        <taxon>Bacillati</taxon>
        <taxon>Bacillota</taxon>
        <taxon>Clostridia</taxon>
        <taxon>Eubacteriales</taxon>
        <taxon>Acutalibacteraceae</taxon>
        <taxon>Caproicibacter</taxon>
    </lineage>
</organism>
<protein>
    <submittedName>
        <fullName evidence="1">Uncharacterized protein</fullName>
    </submittedName>
</protein>
<name>A0A7G8TEY5_9FIRM</name>
<reference evidence="1 2" key="1">
    <citation type="submission" date="2020-08" db="EMBL/GenBank/DDBJ databases">
        <title>The isolate Caproiciproducens sp. 7D4C2 produces n-caproate at mildly acidic conditions from hexoses: genome and rBOX comparison with related strains and chain-elongating bacteria.</title>
        <authorList>
            <person name="Esquivel-Elizondo S."/>
            <person name="Bagci C."/>
            <person name="Temovska M."/>
            <person name="Jeon B.S."/>
            <person name="Bessarab I."/>
            <person name="Williams R.B.H."/>
            <person name="Huson D.H."/>
            <person name="Angenent L.T."/>
        </authorList>
    </citation>
    <scope>NUCLEOTIDE SEQUENCE [LARGE SCALE GENOMIC DNA]</scope>
    <source>
        <strain evidence="1 2">7D4C2</strain>
    </source>
</reference>
<evidence type="ECO:0000313" key="1">
    <source>
        <dbReference type="EMBL" id="QNK42176.1"/>
    </source>
</evidence>
<dbReference type="EMBL" id="CP060286">
    <property type="protein sequence ID" value="QNK42176.1"/>
    <property type="molecule type" value="Genomic_DNA"/>
</dbReference>
<dbReference type="NCBIfam" id="NF041770">
    <property type="entry name" value="CFI_box_CTERM"/>
    <property type="match status" value="1"/>
</dbReference>